<dbReference type="AlphaFoldDB" id="A0A5P9CMS0"/>
<reference evidence="1 2" key="1">
    <citation type="submission" date="2019-10" db="EMBL/GenBank/DDBJ databases">
        <title>Complete genome sequence of Vibrio sp. strain THAF100, isolated from non-filtered water from the water column of tank 6 of a marine aquarium containing stony-coral fragments. Water maintained at 26 degree C.</title>
        <authorList>
            <person name="Ruckert C."/>
            <person name="Franco A."/>
            <person name="Kalinowski J."/>
            <person name="Glaeser S."/>
        </authorList>
    </citation>
    <scope>NUCLEOTIDE SEQUENCE [LARGE SCALE GENOMIC DNA]</scope>
    <source>
        <strain evidence="1 2">THAF100</strain>
    </source>
</reference>
<gene>
    <name evidence="1" type="ORF">FIV01_14445</name>
</gene>
<sequence length="235" mass="27446">MLLWCLYFLKILDAEKTLVYHKEVNLTCVEVFTLIKDLALTGAAVSGAIVAIKGLGTWHRQLKGQSEYELSRRILVSLFKYRDAINGVRDPVMLSHEILHPSEDDAKSMSPKEIDYYGISKAYQNRWKKVQDQRTALYADQLEAEAIWGDELNTLFKTIYSLEHELLTHVRHYLVLMNPKANEGKKDAIYRIDQKKRDIMYDELGEEPDEFKHELLEAIRHVENYLKPKLRHEVV</sequence>
<evidence type="ECO:0000313" key="2">
    <source>
        <dbReference type="Proteomes" id="UP000326936"/>
    </source>
</evidence>
<evidence type="ECO:0000313" key="1">
    <source>
        <dbReference type="EMBL" id="QFT27589.1"/>
    </source>
</evidence>
<dbReference type="EMBL" id="CP045350">
    <property type="protein sequence ID" value="QFT27589.1"/>
    <property type="molecule type" value="Genomic_DNA"/>
</dbReference>
<dbReference type="Proteomes" id="UP000326936">
    <property type="component" value="Chromosome"/>
</dbReference>
<organism evidence="1 2">
    <name type="scientific">Vibrio aquimaris</name>
    <dbReference type="NCBI Taxonomy" id="2587862"/>
    <lineage>
        <taxon>Bacteria</taxon>
        <taxon>Pseudomonadati</taxon>
        <taxon>Pseudomonadota</taxon>
        <taxon>Gammaproteobacteria</taxon>
        <taxon>Vibrionales</taxon>
        <taxon>Vibrionaceae</taxon>
        <taxon>Vibrio</taxon>
    </lineage>
</organism>
<protein>
    <submittedName>
        <fullName evidence="1">Uncharacterized protein</fullName>
    </submittedName>
</protein>
<proteinExistence type="predicted"/>
<accession>A0A5P9CMS0</accession>
<keyword evidence="2" id="KW-1185">Reference proteome</keyword>
<name>A0A5P9CMS0_9VIBR</name>
<dbReference type="KEGG" id="vaq:FIV01_14445"/>